<name>A0ABW2R316_9NEIS</name>
<dbReference type="EMBL" id="JBHTBQ010000044">
    <property type="protein sequence ID" value="MFC7421664.1"/>
    <property type="molecule type" value="Genomic_DNA"/>
</dbReference>
<dbReference type="Proteomes" id="UP001596473">
    <property type="component" value="Unassembled WGS sequence"/>
</dbReference>
<dbReference type="NCBIfam" id="TIGR01853">
    <property type="entry name" value="lipid_A_lpxD"/>
    <property type="match status" value="1"/>
</dbReference>
<dbReference type="Pfam" id="PF04613">
    <property type="entry name" value="LpxD"/>
    <property type="match status" value="1"/>
</dbReference>
<dbReference type="Pfam" id="PF00132">
    <property type="entry name" value="Hexapep"/>
    <property type="match status" value="1"/>
</dbReference>
<comment type="pathway">
    <text evidence="7">Bacterial outer membrane biogenesis; LPS lipid A biosynthesis.</text>
</comment>
<feature type="domain" description="UDP-3-O-[3-hydroxymyristoyl] glucosamine N-acyltransferase non-repeat region" evidence="8">
    <location>
        <begin position="22"/>
        <end position="89"/>
    </location>
</feature>
<evidence type="ECO:0000313" key="10">
    <source>
        <dbReference type="Proteomes" id="UP001596473"/>
    </source>
</evidence>
<dbReference type="PANTHER" id="PTHR43378">
    <property type="entry name" value="UDP-3-O-ACYLGLUCOSAMINE N-ACYLTRANSFERASE"/>
    <property type="match status" value="1"/>
</dbReference>
<evidence type="ECO:0000259" key="8">
    <source>
        <dbReference type="Pfam" id="PF04613"/>
    </source>
</evidence>
<dbReference type="EC" id="2.3.1.191" evidence="7"/>
<evidence type="ECO:0000256" key="2">
    <source>
        <dbReference type="ARBA" id="ARBA00022556"/>
    </source>
</evidence>
<sequence length="349" mass="37218">MALSFTLSRFVELLGGERHGDDVLITGVSALEKAAEGEIGFLANPRLRAQLQSSKAAAFIVRPAESASLDRPHIVTRDPQLYFAQVAQLLHPRPVARAGIHPRAVVDSLAFVAKSAQIGPGAVVEAGAQIGERTIVMANAYIGEQVEIGADCLIHPNTSVHRGAFIGDRVILHSNAVIAGDGFGNAWAVDHWEKIPQLGRVLIGHDVEIGSCTTVDRGALNDTIIGNGARIDNLIQVAHNVQIGEHTAMAACVGIAGSTKIGARCQIGGAVMISGHLEICDGVTVLGGTLVGKTIREAGVYSGSYPMQTHDDWRHNAAHLRHLDELAKRVKQLEKEILVLQYPVKKLEE</sequence>
<evidence type="ECO:0000256" key="5">
    <source>
        <dbReference type="ARBA" id="ARBA00023098"/>
    </source>
</evidence>
<keyword evidence="6 7" id="KW-0012">Acyltransferase</keyword>
<dbReference type="PANTHER" id="PTHR43378:SF2">
    <property type="entry name" value="UDP-3-O-ACYLGLUCOSAMINE N-ACYLTRANSFERASE 1, MITOCHONDRIAL-RELATED"/>
    <property type="match status" value="1"/>
</dbReference>
<dbReference type="Gene3D" id="2.160.10.10">
    <property type="entry name" value="Hexapeptide repeat proteins"/>
    <property type="match status" value="1"/>
</dbReference>
<protein>
    <recommendedName>
        <fullName evidence="7">UDP-3-O-acylglucosamine N-acyltransferase</fullName>
        <ecNumber evidence="7">2.3.1.191</ecNumber>
    </recommendedName>
</protein>
<dbReference type="SUPFAM" id="SSF51161">
    <property type="entry name" value="Trimeric LpxA-like enzymes"/>
    <property type="match status" value="1"/>
</dbReference>
<evidence type="ECO:0000256" key="4">
    <source>
        <dbReference type="ARBA" id="ARBA00022737"/>
    </source>
</evidence>
<keyword evidence="4 7" id="KW-0677">Repeat</keyword>
<dbReference type="GO" id="GO:0103118">
    <property type="term" value="F:UDP-3-O-[(3R)-3-hydroxyacyl]-glucosamine N-acyltransferase activity"/>
    <property type="evidence" value="ECO:0007669"/>
    <property type="project" value="UniProtKB-EC"/>
</dbReference>
<dbReference type="HAMAP" id="MF_00523">
    <property type="entry name" value="LpxD"/>
    <property type="match status" value="1"/>
</dbReference>
<dbReference type="CDD" id="cd03352">
    <property type="entry name" value="LbH_LpxD"/>
    <property type="match status" value="1"/>
</dbReference>
<dbReference type="InterPro" id="IPR020573">
    <property type="entry name" value="UDP_GlcNAc_AcTrfase_non-rep"/>
</dbReference>
<reference evidence="10" key="1">
    <citation type="journal article" date="2019" name="Int. J. Syst. Evol. Microbiol.">
        <title>The Global Catalogue of Microorganisms (GCM) 10K type strain sequencing project: providing services to taxonomists for standard genome sequencing and annotation.</title>
        <authorList>
            <consortium name="The Broad Institute Genomics Platform"/>
            <consortium name="The Broad Institute Genome Sequencing Center for Infectious Disease"/>
            <person name="Wu L."/>
            <person name="Ma J."/>
        </authorList>
    </citation>
    <scope>NUCLEOTIDE SEQUENCE [LARGE SCALE GENOMIC DNA]</scope>
    <source>
        <strain evidence="10">CCUG 62945</strain>
    </source>
</reference>
<evidence type="ECO:0000256" key="6">
    <source>
        <dbReference type="ARBA" id="ARBA00023315"/>
    </source>
</evidence>
<keyword evidence="5 7" id="KW-0443">Lipid metabolism</keyword>
<dbReference type="InterPro" id="IPR007691">
    <property type="entry name" value="LpxD"/>
</dbReference>
<keyword evidence="2 7" id="KW-0441">Lipid A biosynthesis</keyword>
<feature type="active site" description="Proton acceptor" evidence="7">
    <location>
        <position position="239"/>
    </location>
</feature>
<accession>A0ABW2R316</accession>
<dbReference type="Gene3D" id="1.20.5.170">
    <property type="match status" value="1"/>
</dbReference>
<comment type="similarity">
    <text evidence="7">Belongs to the transferase hexapeptide repeat family. LpxD subfamily.</text>
</comment>
<comment type="subunit">
    <text evidence="7">Homotrimer.</text>
</comment>
<comment type="function">
    <text evidence="7">Catalyzes the N-acylation of UDP-3-O-acylglucosamine using 3-hydroxyacyl-ACP as the acyl donor. Is involved in the biosynthesis of lipid A, a phosphorylated glycolipid that anchors the lipopolysaccharide to the outer membrane of the cell.</text>
</comment>
<dbReference type="InterPro" id="IPR001451">
    <property type="entry name" value="Hexapep"/>
</dbReference>
<gene>
    <name evidence="7 9" type="primary">lpxD</name>
    <name evidence="9" type="ORF">ACFQNF_17525</name>
</gene>
<comment type="caution">
    <text evidence="9">The sequence shown here is derived from an EMBL/GenBank/DDBJ whole genome shotgun (WGS) entry which is preliminary data.</text>
</comment>
<comment type="catalytic activity">
    <reaction evidence="7">
        <text>a UDP-3-O-[(3R)-3-hydroxyacyl]-alpha-D-glucosamine + a (3R)-hydroxyacyl-[ACP] = a UDP-2-N,3-O-bis[(3R)-3-hydroxyacyl]-alpha-D-glucosamine + holo-[ACP] + H(+)</text>
        <dbReference type="Rhea" id="RHEA:53836"/>
        <dbReference type="Rhea" id="RHEA-COMP:9685"/>
        <dbReference type="Rhea" id="RHEA-COMP:9945"/>
        <dbReference type="ChEBI" id="CHEBI:15378"/>
        <dbReference type="ChEBI" id="CHEBI:64479"/>
        <dbReference type="ChEBI" id="CHEBI:78827"/>
        <dbReference type="ChEBI" id="CHEBI:137740"/>
        <dbReference type="ChEBI" id="CHEBI:137748"/>
        <dbReference type="EC" id="2.3.1.191"/>
    </reaction>
</comment>
<dbReference type="RefSeq" id="WP_380189203.1">
    <property type="nucleotide sequence ID" value="NZ_JBHTBQ010000044.1"/>
</dbReference>
<evidence type="ECO:0000256" key="1">
    <source>
        <dbReference type="ARBA" id="ARBA00022516"/>
    </source>
</evidence>
<evidence type="ECO:0000256" key="3">
    <source>
        <dbReference type="ARBA" id="ARBA00022679"/>
    </source>
</evidence>
<keyword evidence="10" id="KW-1185">Reference proteome</keyword>
<keyword evidence="3 7" id="KW-0808">Transferase</keyword>
<dbReference type="InterPro" id="IPR011004">
    <property type="entry name" value="Trimer_LpxA-like_sf"/>
</dbReference>
<organism evidence="9 10">
    <name type="scientific">Iodobacter arcticus</name>
    <dbReference type="NCBI Taxonomy" id="590593"/>
    <lineage>
        <taxon>Bacteria</taxon>
        <taxon>Pseudomonadati</taxon>
        <taxon>Pseudomonadota</taxon>
        <taxon>Betaproteobacteria</taxon>
        <taxon>Neisseriales</taxon>
        <taxon>Chitinibacteraceae</taxon>
        <taxon>Iodobacter</taxon>
    </lineage>
</organism>
<proteinExistence type="inferred from homology"/>
<dbReference type="Gene3D" id="3.40.1390.10">
    <property type="entry name" value="MurE/MurF, N-terminal domain"/>
    <property type="match status" value="1"/>
</dbReference>
<dbReference type="NCBIfam" id="NF002060">
    <property type="entry name" value="PRK00892.1"/>
    <property type="match status" value="1"/>
</dbReference>
<keyword evidence="1 7" id="KW-0444">Lipid biosynthesis</keyword>
<evidence type="ECO:0000256" key="7">
    <source>
        <dbReference type="HAMAP-Rule" id="MF_00523"/>
    </source>
</evidence>
<evidence type="ECO:0000313" key="9">
    <source>
        <dbReference type="EMBL" id="MFC7421664.1"/>
    </source>
</evidence>